<evidence type="ECO:0000256" key="4">
    <source>
        <dbReference type="ARBA" id="ARBA00022553"/>
    </source>
</evidence>
<dbReference type="SUPFAM" id="SSF56801">
    <property type="entry name" value="Acetyl-CoA synthetase-like"/>
    <property type="match status" value="2"/>
</dbReference>
<dbReference type="FunFam" id="1.10.1200.10:FF:000016">
    <property type="entry name" value="Non-ribosomal peptide synthase"/>
    <property type="match status" value="1"/>
</dbReference>
<proteinExistence type="inferred from homology"/>
<evidence type="ECO:0000259" key="6">
    <source>
        <dbReference type="PROSITE" id="PS50075"/>
    </source>
</evidence>
<feature type="domain" description="Carrier" evidence="6">
    <location>
        <begin position="2081"/>
        <end position="2156"/>
    </location>
</feature>
<dbReference type="PANTHER" id="PTHR45527">
    <property type="entry name" value="NONRIBOSOMAL PEPTIDE SYNTHETASE"/>
    <property type="match status" value="1"/>
</dbReference>
<dbReference type="FunFam" id="3.30.559.10:FF:000012">
    <property type="entry name" value="Non-ribosomal peptide synthetase"/>
    <property type="match status" value="2"/>
</dbReference>
<dbReference type="NCBIfam" id="TIGR01733">
    <property type="entry name" value="AA-adenyl-dom"/>
    <property type="match status" value="2"/>
</dbReference>
<feature type="region of interest" description="Disordered" evidence="5">
    <location>
        <begin position="2160"/>
        <end position="2202"/>
    </location>
</feature>
<dbReference type="PANTHER" id="PTHR45527:SF1">
    <property type="entry name" value="FATTY ACID SYNTHASE"/>
    <property type="match status" value="1"/>
</dbReference>
<dbReference type="GO" id="GO:0043041">
    <property type="term" value="P:amino acid activation for nonribosomal peptide biosynthetic process"/>
    <property type="evidence" value="ECO:0007669"/>
    <property type="project" value="TreeGrafter"/>
</dbReference>
<dbReference type="InterPro" id="IPR023213">
    <property type="entry name" value="CAT-like_dom_sf"/>
</dbReference>
<organism evidence="7 8">
    <name type="scientific">Burkholderia gladioli</name>
    <name type="common">Pseudomonas marginata</name>
    <name type="synonym">Phytomonas marginata</name>
    <dbReference type="NCBI Taxonomy" id="28095"/>
    <lineage>
        <taxon>Bacteria</taxon>
        <taxon>Pseudomonadati</taxon>
        <taxon>Pseudomonadota</taxon>
        <taxon>Betaproteobacteria</taxon>
        <taxon>Burkholderiales</taxon>
        <taxon>Burkholderiaceae</taxon>
        <taxon>Burkholderia</taxon>
    </lineage>
</organism>
<dbReference type="Proteomes" id="UP000029590">
    <property type="component" value="Unassembled WGS sequence"/>
</dbReference>
<sequence length="2202" mass="238677">MTNALPLSDAKQVLLDRWLKGQAKQPRRDAILPRAERGAAAPLSFAQQRLWFLDQLDPESAFYNIPAALRLRGRLDVVALSRTFDEIVRRHEILRTRFPAVDGAPTQVVEPPCATGFALDSELLDLSELAADECDAATRRLAEEQARAPFDLASGPPIRVTLIRHGETEHVLLLTLHHIVSDGWSTGVLVGEIVGIYTAFSSGRPSPLPELAIQYADFAAWQRGWLDGAVLQNQIDYWLAQLDPPPELLRLPTDFPRPAAPRHRGDTVPLEIAPATLAGLNELARRHQASLFMVVAAAFDVLLARYTGQQEISIGTAIANRGRNEIAPLIGFFVNTLVLRSRVDQAASFETLLAQVRATTLDAYANQDVPFERLVELVRPERHPGHAPLVQAALTLQNTPHRELSLPGLALEPIETLQASSKFDLSVHLGERDGRLGGVIEYDSDLFARATVERMARHFLRLLDAIVAAPAARLDTLAMQDAHELDTLLKGWNDTARPRREPRLIHQRVARQAARAPDHPAVQFGDTVLGYGELDARANRLAQLLRQRGIGAEALVGLCLPRSPELIVAMLAVLKAGAAYVPLDPAYPAERLAWIVEDSRGALVLTHRELAPRLPAGCRVLALDDERAALDDAPAVPPPAAIAPSSLAYVIYTSGSTGRPKGVLLHHDGLCNLVDAQAEAFALTPERRVLQFASFNFDASTWEIFMALSAGATLCMAPREALLPGRDLETTLRALEIDTATLPPVALATLEPAALPRLATIVVAGEACPSSLARAWAPGRRFFNAYGPTETTVCATMFHCEPERIRDEPAGSPPIGRPLPNTRVYLLDARLNPVPLGAAGELYVAGAGLARGYLNRPDLSAASFLPDPFAAEPGARMYRTGDLARHRADGTLDYLGRNDAQLKLRGYRIEPGEIEAQLERAGLSDPVVIVREDTPGRAQLVTYHTGAAQEPETLRARLAERLPEHMVPAAFVALPALPLTPNGKLDRAALPVPELSAHAAREYEAPAGETELALASIWAGVLGLARVGRHDQFFELGGHSLLATQMISQVRRVFDAELPLRTVFEAPTLAGFAERLRALGGDTAARRPPIVARARPAALPLSFEQQRMWFLDRMLPDKTLYHVPVALRLDGELDTAALFGALERVVERHELLRTNYVVVDGTPAQQIAAQARIDTQEHDLGTLPEAEREARAEQLVQAETRRPFDLAAGALLRCAVIRLAPRQHVIALSTHHIAFDGWSAGVLVRELGELYAAAVQRREARLAPLPLQYADFALWQRDWLAGEVLARKLDYWKTQLADAPALLELPTDRPRPAVRSLRGAVHGFTVPAATARGLREAARRVQGTLFMTLYAAFGLLLSRHSRQADICIGTPVANRDQAEIEPLLGFFVNTLVLRTAIDPDETALSLLRRARDTALAAYAHQDVPFEHLVEVLNPQRDTSHTPLFQAMLVLQNMAPAELALDGLAIRPFAIGQVSAKHDLTLNVVEDGEQLQCSFEYGADLFDAATIERMAGHLRQLLAALASQPECRVRELPMMAAGEREAVLAASAPRAGYVVEGGLAQRFEAQARRAPEAIALLHDGQSLAYGELDTRANRIAQALRERGVGADQRVALCVERGFDLVAGVLGILKAGAAYVPLDPAYPAQRLSYMLDDSAPAVLLTSQALLDSVPALAAASSTLLLENCTAAAPDDFTAAPVLPEQLAYVIYTSGSTGQPKGVTVTHANVLRLFSATQDAFGFDHDDVWTLFHSFAFDFSVWEIWGALLAGGRLVIVPKPVAQSPEAFHALLGETGVTVLNQTPSAFRQLIAAQRASSATHQLRHVIFGGEALDPGMLAPWYADPRNAATRLANMYGITETTVHVSYRALEAGDAERAGSPIGRALPDLGAYLLDERREAVPEGVAGELYIAGAGLARGYLGRPALTAERFVPNPFGAPGSRLYRTGDLARRLADGSLDYLGRNDEQVKIRGFRIELGEIAAAVAALPGVRESVVLVREFGGQDAGGEREDSDPRLVAYVVREPAAAAAEGVDEIAAARTALAASLPDYMVPAHFVELEHLPLTANGKLDRRALPMPDAGRLTLRYEAPQNDIQQRLAQIWAELLKVERVGIHDNFFDLGGNSLSIVRLHGRLVAAFDAQLTVVDLFRHTTVARLALSLSAPRPGIGRAHAAPGSPPAPGAAAAVPDQDRQRGAQRRQALAARRRPDAS</sequence>
<dbReference type="GO" id="GO:0072330">
    <property type="term" value="P:monocarboxylic acid biosynthetic process"/>
    <property type="evidence" value="ECO:0007669"/>
    <property type="project" value="UniProtKB-ARBA"/>
</dbReference>
<dbReference type="CDD" id="cd19531">
    <property type="entry name" value="LCL_NRPS-like"/>
    <property type="match status" value="2"/>
</dbReference>
<dbReference type="SMART" id="SM00823">
    <property type="entry name" value="PKS_PP"/>
    <property type="match status" value="2"/>
</dbReference>
<dbReference type="RefSeq" id="WP_052710584.1">
    <property type="nucleotide sequence ID" value="NZ_CADEVY010000004.1"/>
</dbReference>
<keyword evidence="3" id="KW-0596">Phosphopantetheine</keyword>
<comment type="caution">
    <text evidence="7">The sequence shown here is derived from an EMBL/GenBank/DDBJ whole genome shotgun (WGS) entry which is preliminary data.</text>
</comment>
<dbReference type="FunFam" id="3.30.300.30:FF:000010">
    <property type="entry name" value="Enterobactin synthetase component F"/>
    <property type="match status" value="1"/>
</dbReference>
<evidence type="ECO:0000256" key="5">
    <source>
        <dbReference type="SAM" id="MobiDB-lite"/>
    </source>
</evidence>
<dbReference type="Gene3D" id="2.30.38.10">
    <property type="entry name" value="Luciferase, Domain 3"/>
    <property type="match status" value="2"/>
</dbReference>
<protein>
    <submittedName>
        <fullName evidence="7">Amino acid adenylation domain protein</fullName>
    </submittedName>
</protein>
<accession>A0AAW3EP53</accession>
<dbReference type="PROSITE" id="PS00012">
    <property type="entry name" value="PHOSPHOPANTETHEINE"/>
    <property type="match status" value="1"/>
</dbReference>
<evidence type="ECO:0000256" key="3">
    <source>
        <dbReference type="ARBA" id="ARBA00022450"/>
    </source>
</evidence>
<dbReference type="GO" id="GO:0031177">
    <property type="term" value="F:phosphopantetheine binding"/>
    <property type="evidence" value="ECO:0007669"/>
    <property type="project" value="InterPro"/>
</dbReference>
<dbReference type="GO" id="GO:0044550">
    <property type="term" value="P:secondary metabolite biosynthetic process"/>
    <property type="evidence" value="ECO:0007669"/>
    <property type="project" value="UniProtKB-ARBA"/>
</dbReference>
<dbReference type="FunFam" id="3.40.50.980:FF:000002">
    <property type="entry name" value="Enterobactin synthetase component F"/>
    <property type="match status" value="1"/>
</dbReference>
<dbReference type="Pfam" id="PF00550">
    <property type="entry name" value="PP-binding"/>
    <property type="match status" value="2"/>
</dbReference>
<dbReference type="InterPro" id="IPR000873">
    <property type="entry name" value="AMP-dep_synth/lig_dom"/>
</dbReference>
<comment type="cofactor">
    <cofactor evidence="1">
        <name>pantetheine 4'-phosphate</name>
        <dbReference type="ChEBI" id="CHEBI:47942"/>
    </cofactor>
</comment>
<feature type="domain" description="Carrier" evidence="6">
    <location>
        <begin position="1005"/>
        <end position="1080"/>
    </location>
</feature>
<dbReference type="KEGG" id="bgo:BM43_3476"/>
<dbReference type="NCBIfam" id="NF003417">
    <property type="entry name" value="PRK04813.1"/>
    <property type="match status" value="2"/>
</dbReference>
<reference evidence="7 8" key="1">
    <citation type="submission" date="2014-04" db="EMBL/GenBank/DDBJ databases">
        <authorList>
            <person name="Bishop-Lilly K.A."/>
            <person name="Broomall S.M."/>
            <person name="Chain P.S."/>
            <person name="Chertkov O."/>
            <person name="Coyne S.R."/>
            <person name="Daligault H.E."/>
            <person name="Davenport K.W."/>
            <person name="Erkkila T."/>
            <person name="Frey K.G."/>
            <person name="Gibbons H.S."/>
            <person name="Gu W."/>
            <person name="Jaissle J."/>
            <person name="Johnson S.L."/>
            <person name="Koroleva G.I."/>
            <person name="Ladner J.T."/>
            <person name="Lo C.-C."/>
            <person name="Minogue T.D."/>
            <person name="Munk C."/>
            <person name="Palacios G.F."/>
            <person name="Redden C.L."/>
            <person name="Rosenzweig C.N."/>
            <person name="Scholz M.B."/>
            <person name="Teshima H."/>
            <person name="Xu Y."/>
        </authorList>
    </citation>
    <scope>NUCLEOTIDE SEQUENCE [LARGE SCALE GENOMIC DNA]</scope>
    <source>
        <strain evidence="8">gladioli</strain>
    </source>
</reference>
<dbReference type="GO" id="GO:0005829">
    <property type="term" value="C:cytosol"/>
    <property type="evidence" value="ECO:0007669"/>
    <property type="project" value="TreeGrafter"/>
</dbReference>
<name>A0AAW3EP53_BURGA</name>
<comment type="similarity">
    <text evidence="2">Belongs to the ATP-dependent AMP-binding enzyme family.</text>
</comment>
<gene>
    <name evidence="7" type="ORF">DM48_5442</name>
</gene>
<dbReference type="InterPro" id="IPR009081">
    <property type="entry name" value="PP-bd_ACP"/>
</dbReference>
<evidence type="ECO:0000313" key="8">
    <source>
        <dbReference type="Proteomes" id="UP000029590"/>
    </source>
</evidence>
<dbReference type="CDD" id="cd17643">
    <property type="entry name" value="A_NRPS_Cytc1-like"/>
    <property type="match status" value="1"/>
</dbReference>
<dbReference type="FunFam" id="1.10.1200.10:FF:000005">
    <property type="entry name" value="Nonribosomal peptide synthetase 1"/>
    <property type="match status" value="1"/>
</dbReference>
<dbReference type="Pfam" id="PF00668">
    <property type="entry name" value="Condensation"/>
    <property type="match status" value="2"/>
</dbReference>
<dbReference type="Gene3D" id="3.30.300.30">
    <property type="match status" value="2"/>
</dbReference>
<dbReference type="Pfam" id="PF00501">
    <property type="entry name" value="AMP-binding"/>
    <property type="match status" value="2"/>
</dbReference>
<dbReference type="InterPro" id="IPR001242">
    <property type="entry name" value="Condensation_dom"/>
</dbReference>
<dbReference type="FunFam" id="3.40.50.12780:FF:000012">
    <property type="entry name" value="Non-ribosomal peptide synthetase"/>
    <property type="match status" value="2"/>
</dbReference>
<dbReference type="PROSITE" id="PS00455">
    <property type="entry name" value="AMP_BINDING"/>
    <property type="match status" value="2"/>
</dbReference>
<dbReference type="InterPro" id="IPR036736">
    <property type="entry name" value="ACP-like_sf"/>
</dbReference>
<dbReference type="GO" id="GO:0003824">
    <property type="term" value="F:catalytic activity"/>
    <property type="evidence" value="ECO:0007669"/>
    <property type="project" value="InterPro"/>
</dbReference>
<dbReference type="InterPro" id="IPR020845">
    <property type="entry name" value="AMP-binding_CS"/>
</dbReference>
<dbReference type="EMBL" id="JPGG01000018">
    <property type="protein sequence ID" value="KGC09558.1"/>
    <property type="molecule type" value="Genomic_DNA"/>
</dbReference>
<evidence type="ECO:0000313" key="7">
    <source>
        <dbReference type="EMBL" id="KGC09558.1"/>
    </source>
</evidence>
<dbReference type="Gene3D" id="3.40.50.980">
    <property type="match status" value="4"/>
</dbReference>
<dbReference type="Gene3D" id="3.30.559.10">
    <property type="entry name" value="Chloramphenicol acetyltransferase-like domain"/>
    <property type="match status" value="2"/>
</dbReference>
<dbReference type="InterPro" id="IPR006162">
    <property type="entry name" value="Ppantetheine_attach_site"/>
</dbReference>
<dbReference type="CDD" id="cd17652">
    <property type="entry name" value="A_NRPS_CmdD_like"/>
    <property type="match status" value="1"/>
</dbReference>
<keyword evidence="4" id="KW-0597">Phosphoprotein</keyword>
<dbReference type="SUPFAM" id="SSF47336">
    <property type="entry name" value="ACP-like"/>
    <property type="match status" value="2"/>
</dbReference>
<dbReference type="Gene3D" id="1.10.1200.10">
    <property type="entry name" value="ACP-like"/>
    <property type="match status" value="2"/>
</dbReference>
<dbReference type="Gene3D" id="3.30.559.30">
    <property type="entry name" value="Nonribosomal peptide synthetase, condensation domain"/>
    <property type="match status" value="2"/>
</dbReference>
<dbReference type="InterPro" id="IPR010071">
    <property type="entry name" value="AA_adenyl_dom"/>
</dbReference>
<dbReference type="SUPFAM" id="SSF52777">
    <property type="entry name" value="CoA-dependent acyltransferases"/>
    <property type="match status" value="4"/>
</dbReference>
<evidence type="ECO:0000256" key="1">
    <source>
        <dbReference type="ARBA" id="ARBA00001957"/>
    </source>
</evidence>
<dbReference type="PROSITE" id="PS50075">
    <property type="entry name" value="CARRIER"/>
    <property type="match status" value="2"/>
</dbReference>
<dbReference type="InterPro" id="IPR045851">
    <property type="entry name" value="AMP-bd_C_sf"/>
</dbReference>
<dbReference type="InterPro" id="IPR020806">
    <property type="entry name" value="PKS_PP-bd"/>
</dbReference>
<evidence type="ECO:0000256" key="2">
    <source>
        <dbReference type="ARBA" id="ARBA00006432"/>
    </source>
</evidence>
<dbReference type="FunFam" id="2.30.38.10:FF:000001">
    <property type="entry name" value="Non-ribosomal peptide synthetase PvdI"/>
    <property type="match status" value="2"/>
</dbReference>
<dbReference type="FunFam" id="3.40.50.980:FF:000001">
    <property type="entry name" value="Non-ribosomal peptide synthetase"/>
    <property type="match status" value="2"/>
</dbReference>